<dbReference type="PROSITE" id="PS51330">
    <property type="entry name" value="DHFR_2"/>
    <property type="match status" value="1"/>
</dbReference>
<dbReference type="PANTHER" id="PTHR48069:SF3">
    <property type="entry name" value="DIHYDROFOLATE REDUCTASE"/>
    <property type="match status" value="1"/>
</dbReference>
<evidence type="ECO:0000256" key="6">
    <source>
        <dbReference type="ARBA" id="ARBA00023002"/>
    </source>
</evidence>
<dbReference type="PANTHER" id="PTHR48069">
    <property type="entry name" value="DIHYDROFOLATE REDUCTASE"/>
    <property type="match status" value="1"/>
</dbReference>
<evidence type="ECO:0000259" key="9">
    <source>
        <dbReference type="PROSITE" id="PS51330"/>
    </source>
</evidence>
<accession>A0ABV5ZHI3</accession>
<dbReference type="InterPro" id="IPR001796">
    <property type="entry name" value="DHFR_dom"/>
</dbReference>
<dbReference type="RefSeq" id="WP_027952420.1">
    <property type="nucleotide sequence ID" value="NZ_JADU01000018.1"/>
</dbReference>
<dbReference type="PRINTS" id="PR00070">
    <property type="entry name" value="DHFR"/>
</dbReference>
<reference evidence="10 11" key="1">
    <citation type="submission" date="2024-09" db="EMBL/GenBank/DDBJ databases">
        <authorList>
            <person name="Sun Q."/>
            <person name="Mori K."/>
        </authorList>
    </citation>
    <scope>NUCLEOTIDE SEQUENCE [LARGE SCALE GENOMIC DNA]</scope>
    <source>
        <strain evidence="10 11">ATCC 51272</strain>
    </source>
</reference>
<dbReference type="InterPro" id="IPR024072">
    <property type="entry name" value="DHFR-like_dom_sf"/>
</dbReference>
<dbReference type="EC" id="1.5.1.3" evidence="3 8"/>
<keyword evidence="11" id="KW-1185">Reference proteome</keyword>
<dbReference type="CDD" id="cd00209">
    <property type="entry name" value="DHFR"/>
    <property type="match status" value="1"/>
</dbReference>
<organism evidence="10 11">
    <name type="scientific">Hallella seregens ATCC 51272</name>
    <dbReference type="NCBI Taxonomy" id="1336250"/>
    <lineage>
        <taxon>Bacteria</taxon>
        <taxon>Pseudomonadati</taxon>
        <taxon>Bacteroidota</taxon>
        <taxon>Bacteroidia</taxon>
        <taxon>Bacteroidales</taxon>
        <taxon>Prevotellaceae</taxon>
        <taxon>Hallella</taxon>
    </lineage>
</organism>
<evidence type="ECO:0000256" key="4">
    <source>
        <dbReference type="ARBA" id="ARBA00022563"/>
    </source>
</evidence>
<sequence length="155" mass="17303">MPISLVAALAANRAIGFRRQLLWHLPEDLHRFKALTLGHAVVMGRKTFESLPHGALPHRRNIVLSRSVPSLPGCEVYASLEAALAACGGENEVMVIGGESLYRQTLPLAHRLYLTHVDAEPALADAWFPEIVAADWRIVRREQRPGFTFVDYERV</sequence>
<dbReference type="Pfam" id="PF00186">
    <property type="entry name" value="DHFR_1"/>
    <property type="match status" value="1"/>
</dbReference>
<gene>
    <name evidence="10" type="ORF">ACFFK8_00825</name>
</gene>
<protein>
    <recommendedName>
        <fullName evidence="3 8">Dihydrofolate reductase</fullName>
        <ecNumber evidence="3 8">1.5.1.3</ecNumber>
    </recommendedName>
</protein>
<comment type="function">
    <text evidence="7 8">Key enzyme in folate metabolism. Catalyzes an essential reaction for de novo glycine and purine synthesis, and for DNA precursor synthesis.</text>
</comment>
<proteinExistence type="inferred from homology"/>
<evidence type="ECO:0000256" key="5">
    <source>
        <dbReference type="ARBA" id="ARBA00022857"/>
    </source>
</evidence>
<comment type="pathway">
    <text evidence="1 8">Cofactor biosynthesis; tetrahydrofolate biosynthesis; 5,6,7,8-tetrahydrofolate from 7,8-dihydrofolate: step 1/1.</text>
</comment>
<dbReference type="SUPFAM" id="SSF53597">
    <property type="entry name" value="Dihydrofolate reductase-like"/>
    <property type="match status" value="1"/>
</dbReference>
<dbReference type="InterPro" id="IPR012259">
    <property type="entry name" value="DHFR"/>
</dbReference>
<evidence type="ECO:0000313" key="10">
    <source>
        <dbReference type="EMBL" id="MFB9896405.1"/>
    </source>
</evidence>
<name>A0ABV5ZHI3_9BACT</name>
<dbReference type="EMBL" id="JBHLZF010000001">
    <property type="protein sequence ID" value="MFB9896405.1"/>
    <property type="molecule type" value="Genomic_DNA"/>
</dbReference>
<dbReference type="GO" id="GO:0004146">
    <property type="term" value="F:dihydrofolate reductase activity"/>
    <property type="evidence" value="ECO:0007669"/>
    <property type="project" value="UniProtKB-EC"/>
</dbReference>
<keyword evidence="6 8" id="KW-0560">Oxidoreductase</keyword>
<comment type="catalytic activity">
    <reaction evidence="8">
        <text>(6S)-5,6,7,8-tetrahydrofolate + NADP(+) = 7,8-dihydrofolate + NADPH + H(+)</text>
        <dbReference type="Rhea" id="RHEA:15009"/>
        <dbReference type="ChEBI" id="CHEBI:15378"/>
        <dbReference type="ChEBI" id="CHEBI:57451"/>
        <dbReference type="ChEBI" id="CHEBI:57453"/>
        <dbReference type="ChEBI" id="CHEBI:57783"/>
        <dbReference type="ChEBI" id="CHEBI:58349"/>
        <dbReference type="EC" id="1.5.1.3"/>
    </reaction>
</comment>
<dbReference type="PIRSF" id="PIRSF000194">
    <property type="entry name" value="DHFR"/>
    <property type="match status" value="1"/>
</dbReference>
<dbReference type="Proteomes" id="UP001589688">
    <property type="component" value="Unassembled WGS sequence"/>
</dbReference>
<evidence type="ECO:0000256" key="8">
    <source>
        <dbReference type="PIRNR" id="PIRNR000194"/>
    </source>
</evidence>
<comment type="caution">
    <text evidence="10">The sequence shown here is derived from an EMBL/GenBank/DDBJ whole genome shotgun (WGS) entry which is preliminary data.</text>
</comment>
<evidence type="ECO:0000256" key="2">
    <source>
        <dbReference type="ARBA" id="ARBA00009539"/>
    </source>
</evidence>
<evidence type="ECO:0000313" key="11">
    <source>
        <dbReference type="Proteomes" id="UP001589688"/>
    </source>
</evidence>
<evidence type="ECO:0000256" key="7">
    <source>
        <dbReference type="ARBA" id="ARBA00025067"/>
    </source>
</evidence>
<feature type="domain" description="DHFR" evidence="9">
    <location>
        <begin position="2"/>
        <end position="155"/>
    </location>
</feature>
<evidence type="ECO:0000256" key="3">
    <source>
        <dbReference type="ARBA" id="ARBA00012856"/>
    </source>
</evidence>
<keyword evidence="5 8" id="KW-0521">NADP</keyword>
<keyword evidence="4 8" id="KW-0554">One-carbon metabolism</keyword>
<comment type="similarity">
    <text evidence="2 8">Belongs to the dihydrofolate reductase family.</text>
</comment>
<evidence type="ECO:0000256" key="1">
    <source>
        <dbReference type="ARBA" id="ARBA00004903"/>
    </source>
</evidence>
<dbReference type="Gene3D" id="3.40.430.10">
    <property type="entry name" value="Dihydrofolate Reductase, subunit A"/>
    <property type="match status" value="1"/>
</dbReference>